<organism evidence="1 2">
    <name type="scientific">Rattus norvegicus</name>
    <name type="common">Rat</name>
    <dbReference type="NCBI Taxonomy" id="10116"/>
    <lineage>
        <taxon>Eukaryota</taxon>
        <taxon>Metazoa</taxon>
        <taxon>Chordata</taxon>
        <taxon>Craniata</taxon>
        <taxon>Vertebrata</taxon>
        <taxon>Euteleostomi</taxon>
        <taxon>Mammalia</taxon>
        <taxon>Eutheria</taxon>
        <taxon>Euarchontoglires</taxon>
        <taxon>Glires</taxon>
        <taxon>Rodentia</taxon>
        <taxon>Myomorpha</taxon>
        <taxon>Muroidea</taxon>
        <taxon>Muridae</taxon>
        <taxon>Murinae</taxon>
        <taxon>Rattus</taxon>
    </lineage>
</organism>
<dbReference type="Proteomes" id="UP000234681">
    <property type="component" value="Chromosome 4"/>
</dbReference>
<evidence type="ECO:0000313" key="2">
    <source>
        <dbReference type="Proteomes" id="UP000234681"/>
    </source>
</evidence>
<proteinExistence type="predicted"/>
<sequence>MHTDAWWLSPQGRIFEAEFRVRSSLHPLRERIAHHTTARNNHVVQSREKGKMVAGFQEMCSDTAYHGLRIATKCEGDYGSLVTLSHEQSLLNLVTRDWCNCVLAVKDCQDVHLSVPSCLNVRVCGRGDVPLHVCMQVSIQMRVEVRGQFRGHPEKHHPSPLRTLLCWSWSSPLAGKIPRDSFIFPSLVITGTQHGALRFLWVLEIKLGPLWLQGQLTDLTVIP</sequence>
<protein>
    <submittedName>
        <fullName evidence="1">RCG63410</fullName>
    </submittedName>
</protein>
<dbReference type="EMBL" id="CH473964">
    <property type="protein sequence ID" value="EDM01473.1"/>
    <property type="molecule type" value="Genomic_DNA"/>
</dbReference>
<evidence type="ECO:0000313" key="1">
    <source>
        <dbReference type="EMBL" id="EDM01473.1"/>
    </source>
</evidence>
<accession>A6IMW6</accession>
<reference evidence="1 2" key="1">
    <citation type="submission" date="2005-09" db="EMBL/GenBank/DDBJ databases">
        <authorList>
            <person name="Mural R.J."/>
            <person name="Li P.W."/>
            <person name="Adams M.D."/>
            <person name="Amanatides P.G."/>
            <person name="Baden-Tillson H."/>
            <person name="Barnstead M."/>
            <person name="Chin S.H."/>
            <person name="Dew I."/>
            <person name="Evans C.A."/>
            <person name="Ferriera S."/>
            <person name="Flanigan M."/>
            <person name="Fosler C."/>
            <person name="Glodek A."/>
            <person name="Gu Z."/>
            <person name="Holt R.A."/>
            <person name="Jennings D."/>
            <person name="Kraft C.L."/>
            <person name="Lu F."/>
            <person name="Nguyen T."/>
            <person name="Nusskern D.R."/>
            <person name="Pfannkoch C.M."/>
            <person name="Sitter C."/>
            <person name="Sutton G.G."/>
            <person name="Venter J.C."/>
            <person name="Wang Z."/>
            <person name="Woodage T."/>
            <person name="Zheng X.H."/>
            <person name="Zhong F."/>
        </authorList>
    </citation>
    <scope>NUCLEOTIDE SEQUENCE [LARGE SCALE GENOMIC DNA]</scope>
    <source>
        <strain>BN</strain>
        <strain evidence="2">Sprague-Dawley</strain>
    </source>
</reference>
<name>A6IMW6_RAT</name>
<gene>
    <name evidence="1" type="ORF">rCG_63410</name>
</gene>
<dbReference type="AlphaFoldDB" id="A6IMW6"/>